<evidence type="ECO:0000313" key="2">
    <source>
        <dbReference type="EMBL" id="MFB9206069.1"/>
    </source>
</evidence>
<feature type="transmembrane region" description="Helical" evidence="1">
    <location>
        <begin position="7"/>
        <end position="28"/>
    </location>
</feature>
<evidence type="ECO:0000256" key="1">
    <source>
        <dbReference type="SAM" id="Phobius"/>
    </source>
</evidence>
<gene>
    <name evidence="2" type="ORF">ACFFV7_33090</name>
</gene>
<name>A0ABV5IQM8_9ACTN</name>
<keyword evidence="1" id="KW-0812">Transmembrane</keyword>
<protein>
    <submittedName>
        <fullName evidence="2">Uncharacterized protein</fullName>
    </submittedName>
</protein>
<comment type="caution">
    <text evidence="2">The sequence shown here is derived from an EMBL/GenBank/DDBJ whole genome shotgun (WGS) entry which is preliminary data.</text>
</comment>
<dbReference type="EMBL" id="JBHMEI010000033">
    <property type="protein sequence ID" value="MFB9206069.1"/>
    <property type="molecule type" value="Genomic_DNA"/>
</dbReference>
<dbReference type="RefSeq" id="WP_125636835.1">
    <property type="nucleotide sequence ID" value="NZ_BMRC01000028.1"/>
</dbReference>
<evidence type="ECO:0000313" key="3">
    <source>
        <dbReference type="Proteomes" id="UP001589647"/>
    </source>
</evidence>
<reference evidence="2 3" key="1">
    <citation type="submission" date="2024-09" db="EMBL/GenBank/DDBJ databases">
        <authorList>
            <person name="Sun Q."/>
            <person name="Mori K."/>
        </authorList>
    </citation>
    <scope>NUCLEOTIDE SEQUENCE [LARGE SCALE GENOMIC DNA]</scope>
    <source>
        <strain evidence="2 3">CCM 3426</strain>
    </source>
</reference>
<accession>A0ABV5IQM8</accession>
<feature type="transmembrane region" description="Helical" evidence="1">
    <location>
        <begin position="34"/>
        <end position="53"/>
    </location>
</feature>
<keyword evidence="1" id="KW-0472">Membrane</keyword>
<keyword evidence="1" id="KW-1133">Transmembrane helix</keyword>
<sequence>MWQRGLNWSAIILVGIFGLMWIGVVIYADQTSSMWVRVAQVLFGVLLFGWAVLKAIVMVRDQEG</sequence>
<keyword evidence="3" id="KW-1185">Reference proteome</keyword>
<organism evidence="2 3">
    <name type="scientific">Nonomuraea spiralis</name>
    <dbReference type="NCBI Taxonomy" id="46182"/>
    <lineage>
        <taxon>Bacteria</taxon>
        <taxon>Bacillati</taxon>
        <taxon>Actinomycetota</taxon>
        <taxon>Actinomycetes</taxon>
        <taxon>Streptosporangiales</taxon>
        <taxon>Streptosporangiaceae</taxon>
        <taxon>Nonomuraea</taxon>
    </lineage>
</organism>
<proteinExistence type="predicted"/>
<dbReference type="Proteomes" id="UP001589647">
    <property type="component" value="Unassembled WGS sequence"/>
</dbReference>